<organism evidence="1 2">
    <name type="scientific">Jannaschia pagri</name>
    <dbReference type="NCBI Taxonomy" id="2829797"/>
    <lineage>
        <taxon>Bacteria</taxon>
        <taxon>Pseudomonadati</taxon>
        <taxon>Pseudomonadota</taxon>
        <taxon>Alphaproteobacteria</taxon>
        <taxon>Rhodobacterales</taxon>
        <taxon>Roseobacteraceae</taxon>
        <taxon>Jannaschia</taxon>
    </lineage>
</organism>
<protein>
    <submittedName>
        <fullName evidence="1">Uncharacterized protein</fullName>
    </submittedName>
</protein>
<evidence type="ECO:0000313" key="2">
    <source>
        <dbReference type="Proteomes" id="UP000786693"/>
    </source>
</evidence>
<accession>A0ABQ4NMC5</accession>
<comment type="caution">
    <text evidence="1">The sequence shown here is derived from an EMBL/GenBank/DDBJ whole genome shotgun (WGS) entry which is preliminary data.</text>
</comment>
<sequence>MKKTAHTWSRTLITEFEAMLDAFLFVIDPLPEELIAHYFDARLKQALDTLRRQSRMERMSERKGTLAMSVPIQRVVLTSLLTDGLGDALPASRLDATWSSNEVKAAVSVYAREVEILRSSASRRAIVSEFEAFTGLKPRSSEHEYQVVEAHLHARLAALGAEHEGQSIRAKVFEDRAKELVSSQGLIHPMATRHPEPHPMVVTHPPVQHASQPPLDTNAVPGTEDEETGLVVQPRPPFTEGVAEIEGPITVEKLREPMTCSPERSAV</sequence>
<keyword evidence="2" id="KW-1185">Reference proteome</keyword>
<dbReference type="Proteomes" id="UP000786693">
    <property type="component" value="Unassembled WGS sequence"/>
</dbReference>
<dbReference type="RefSeq" id="WP_220749080.1">
    <property type="nucleotide sequence ID" value="NZ_BPFH01000004.1"/>
</dbReference>
<evidence type="ECO:0000313" key="1">
    <source>
        <dbReference type="EMBL" id="GIT95563.1"/>
    </source>
</evidence>
<gene>
    <name evidence="1" type="ORF">JANAI62_21860</name>
</gene>
<reference evidence="1 2" key="1">
    <citation type="submission" date="2021-05" db="EMBL/GenBank/DDBJ databases">
        <title>Bacteria Genome sequencing.</title>
        <authorList>
            <person name="Takabe Y."/>
            <person name="Nakajima Y."/>
            <person name="Suzuki S."/>
            <person name="Shiozaki T."/>
        </authorList>
    </citation>
    <scope>NUCLEOTIDE SEQUENCE [LARGE SCALE GENOMIC DNA]</scope>
    <source>
        <strain evidence="1 2">AI_62</strain>
    </source>
</reference>
<name>A0ABQ4NMC5_9RHOB</name>
<dbReference type="EMBL" id="BPFH01000004">
    <property type="protein sequence ID" value="GIT95563.1"/>
    <property type="molecule type" value="Genomic_DNA"/>
</dbReference>
<proteinExistence type="predicted"/>